<dbReference type="AlphaFoldDB" id="A0A1H9DTP9"/>
<gene>
    <name evidence="1" type="ORF">SAMN05421693_1191</name>
</gene>
<name>A0A1H9DTP9_9GAMM</name>
<sequence>MLSQLCRGKIDELLVVTLPDDVLHDVGIQIQQKPA</sequence>
<keyword evidence="2" id="KW-1185">Reference proteome</keyword>
<evidence type="ECO:0000313" key="1">
    <source>
        <dbReference type="EMBL" id="SEQ16870.1"/>
    </source>
</evidence>
<evidence type="ECO:0000313" key="2">
    <source>
        <dbReference type="Proteomes" id="UP000199496"/>
    </source>
</evidence>
<organism evidence="1 2">
    <name type="scientific">Ectothiorhodospira magna</name>
    <dbReference type="NCBI Taxonomy" id="867345"/>
    <lineage>
        <taxon>Bacteria</taxon>
        <taxon>Pseudomonadati</taxon>
        <taxon>Pseudomonadota</taxon>
        <taxon>Gammaproteobacteria</taxon>
        <taxon>Chromatiales</taxon>
        <taxon>Ectothiorhodospiraceae</taxon>
        <taxon>Ectothiorhodospira</taxon>
    </lineage>
</organism>
<accession>A0A1H9DTP9</accession>
<dbReference type="EMBL" id="FOFO01000019">
    <property type="protein sequence ID" value="SEQ16870.1"/>
    <property type="molecule type" value="Genomic_DNA"/>
</dbReference>
<dbReference type="STRING" id="867345.SAMN05421693_1191"/>
<dbReference type="Proteomes" id="UP000199496">
    <property type="component" value="Unassembled WGS sequence"/>
</dbReference>
<protein>
    <submittedName>
        <fullName evidence="1">Uncharacterized protein</fullName>
    </submittedName>
</protein>
<proteinExistence type="predicted"/>
<reference evidence="1 2" key="1">
    <citation type="submission" date="2016-10" db="EMBL/GenBank/DDBJ databases">
        <authorList>
            <person name="de Groot N.N."/>
        </authorList>
    </citation>
    <scope>NUCLEOTIDE SEQUENCE [LARGE SCALE GENOMIC DNA]</scope>
    <source>
        <strain evidence="1 2">B7-7</strain>
    </source>
</reference>